<name>A0A8H3IJ35_9LECA</name>
<keyword evidence="2 10" id="KW-0853">WD repeat</keyword>
<keyword evidence="9" id="KW-0472">Membrane</keyword>
<keyword evidence="12" id="KW-1185">Reference proteome</keyword>
<dbReference type="AlphaFoldDB" id="A0A8H3IJ35"/>
<evidence type="ECO:0000256" key="5">
    <source>
        <dbReference type="ARBA" id="ARBA00022824"/>
    </source>
</evidence>
<evidence type="ECO:0000313" key="11">
    <source>
        <dbReference type="EMBL" id="CAF9922750.1"/>
    </source>
</evidence>
<dbReference type="Gene3D" id="2.130.10.10">
    <property type="entry name" value="YVTN repeat-like/Quinoprotein amine dehydrogenase"/>
    <property type="match status" value="1"/>
</dbReference>
<dbReference type="GO" id="GO:0003400">
    <property type="term" value="P:regulation of COPII vesicle coating"/>
    <property type="evidence" value="ECO:0007669"/>
    <property type="project" value="UniProtKB-UniRule"/>
</dbReference>
<organism evidence="11 12">
    <name type="scientific">Heterodermia speciosa</name>
    <dbReference type="NCBI Taxonomy" id="116794"/>
    <lineage>
        <taxon>Eukaryota</taxon>
        <taxon>Fungi</taxon>
        <taxon>Dikarya</taxon>
        <taxon>Ascomycota</taxon>
        <taxon>Pezizomycotina</taxon>
        <taxon>Lecanoromycetes</taxon>
        <taxon>OSLEUM clade</taxon>
        <taxon>Lecanoromycetidae</taxon>
        <taxon>Caliciales</taxon>
        <taxon>Physciaceae</taxon>
        <taxon>Heterodermia</taxon>
    </lineage>
</organism>
<comment type="caution">
    <text evidence="11">The sequence shown here is derived from an EMBL/GenBank/DDBJ whole genome shotgun (WGS) entry which is preliminary data.</text>
</comment>
<keyword evidence="6" id="KW-0931">ER-Golgi transport</keyword>
<dbReference type="GO" id="GO:0006888">
    <property type="term" value="P:endoplasmic reticulum to Golgi vesicle-mediated transport"/>
    <property type="evidence" value="ECO:0007669"/>
    <property type="project" value="UniProtKB-UniRule"/>
</dbReference>
<evidence type="ECO:0000256" key="9">
    <source>
        <dbReference type="ARBA" id="ARBA00023136"/>
    </source>
</evidence>
<evidence type="ECO:0000256" key="10">
    <source>
        <dbReference type="RuleBase" id="RU369019"/>
    </source>
</evidence>
<dbReference type="SUPFAM" id="SSF50978">
    <property type="entry name" value="WD40 repeat-like"/>
    <property type="match status" value="1"/>
</dbReference>
<dbReference type="InterPro" id="IPR015943">
    <property type="entry name" value="WD40/YVTN_repeat-like_dom_sf"/>
</dbReference>
<dbReference type="OrthoDB" id="2013972at2759"/>
<gene>
    <name evidence="11" type="ORF">HETSPECPRED_005139</name>
</gene>
<keyword evidence="4 10" id="KW-0677">Repeat</keyword>
<dbReference type="InterPro" id="IPR036322">
    <property type="entry name" value="WD40_repeat_dom_sf"/>
</dbReference>
<dbReference type="GO" id="GO:0005085">
    <property type="term" value="F:guanyl-nucleotide exchange factor activity"/>
    <property type="evidence" value="ECO:0007669"/>
    <property type="project" value="InterPro"/>
</dbReference>
<dbReference type="InterPro" id="IPR045260">
    <property type="entry name" value="Sec12-like"/>
</dbReference>
<keyword evidence="7 10" id="KW-0653">Protein transport</keyword>
<dbReference type="PANTHER" id="PTHR23284">
    <property type="entry name" value="PROLACTIN REGULATORY ELEMENT BINDING PROTEIN"/>
    <property type="match status" value="1"/>
</dbReference>
<comment type="subcellular location">
    <subcellularLocation>
        <location evidence="10">Endoplasmic reticulum membrane</location>
        <topology evidence="10">Single-pass type II membrane protein</topology>
    </subcellularLocation>
    <subcellularLocation>
        <location evidence="10">Golgi apparatus membrane</location>
        <topology evidence="10">Single-pass type II membrane protein</topology>
    </subcellularLocation>
</comment>
<keyword evidence="1 10" id="KW-0813">Transport</keyword>
<evidence type="ECO:0000256" key="6">
    <source>
        <dbReference type="ARBA" id="ARBA00022892"/>
    </source>
</evidence>
<evidence type="ECO:0000256" key="3">
    <source>
        <dbReference type="ARBA" id="ARBA00022692"/>
    </source>
</evidence>
<keyword evidence="3" id="KW-0812">Transmembrane</keyword>
<keyword evidence="8" id="KW-1133">Transmembrane helix</keyword>
<reference evidence="11" key="1">
    <citation type="submission" date="2021-03" db="EMBL/GenBank/DDBJ databases">
        <authorList>
            <person name="Tagirdzhanova G."/>
        </authorList>
    </citation>
    <scope>NUCLEOTIDE SEQUENCE</scope>
</reference>
<evidence type="ECO:0000313" key="12">
    <source>
        <dbReference type="Proteomes" id="UP000664521"/>
    </source>
</evidence>
<proteinExistence type="inferred from homology"/>
<evidence type="ECO:0000256" key="7">
    <source>
        <dbReference type="ARBA" id="ARBA00022927"/>
    </source>
</evidence>
<evidence type="ECO:0000256" key="4">
    <source>
        <dbReference type="ARBA" id="ARBA00022737"/>
    </source>
</evidence>
<dbReference type="PANTHER" id="PTHR23284:SF0">
    <property type="entry name" value="PROLACTIN REGULATORY ELEMENT-BINDING PROTEIN"/>
    <property type="match status" value="1"/>
</dbReference>
<dbReference type="GO" id="GO:0015031">
    <property type="term" value="P:protein transport"/>
    <property type="evidence" value="ECO:0007669"/>
    <property type="project" value="UniProtKB-KW"/>
</dbReference>
<evidence type="ECO:0000256" key="2">
    <source>
        <dbReference type="ARBA" id="ARBA00022574"/>
    </source>
</evidence>
<dbReference type="Proteomes" id="UP000664521">
    <property type="component" value="Unassembled WGS sequence"/>
</dbReference>
<sequence length="722" mass="77647">MAPPIATAKIALTYPIYASDFDPNSNGLLLVGGGGGESRSGVGNKITLIDTTRKQNISEVVDINLSRDEDSVMSLAITQSTDSSAIAFAGINSSTADQEAGKNEHLRSFELRYPPRRKPGSDSREKIGTEIKSDDRTTALGRVSLFTPSTAAKKEAYQRVLRLSPANTESTYRLGAIATSLEPDGEIVLFDAGQKEPTSQNVRHRIRLEKGQEAGDVDIIAIEREGYLVAYCTDYEVYITRVAASTQGEPILVCGTPHPDAFASSKARPKFRSLRFLQPNLLLLLRNKINRGGAELIVLELPSSRSLGTAILCKSLHKAIKAATALSVCQLPASVPSENVQNVIGVAGQDNSVTILTLDHPQQKPIPSLKFRTNAVLRDVHTNLITSLSFANFRSPAEPAAASPQYIKLASTSIEHTVVVHTLPLTPYPPPSRNRNPTRYVLTPPGRSEATQITFSVLVSAFMIALGAFLLQAFTEIRGGTPEYLGAKGWLSERVHGWIARPYMFDEAVQGIEVPRVVTQASEAARSEATDTVESAKKGVDSITVPGIDDLRVPGVEPNPDEGFRSVTAEVVGNVGDKLTQAKDAVQDAGEAAKTNVGQAIEDLSDNARTAQVRLGLRNLLSRRSASSAAGSVSLEDFPSDIIVQHDENSKSISADVRDASTVIGDAHKKWEDLEAHERETWKRRLVDAGEWAVEEGEAVLKGVFFQNIALAVGAAVGHGLG</sequence>
<protein>
    <recommendedName>
        <fullName evidence="10">Guanine nucleotide-exchange factor SEC12</fullName>
    </recommendedName>
</protein>
<comment type="function">
    <text evidence="10">Guanine nucleotide-exchange factor (GEF) required for the formation or budding of transport vesicles from the ER.</text>
</comment>
<dbReference type="GO" id="GO:0005789">
    <property type="term" value="C:endoplasmic reticulum membrane"/>
    <property type="evidence" value="ECO:0007669"/>
    <property type="project" value="UniProtKB-SubCell"/>
</dbReference>
<dbReference type="GO" id="GO:0000139">
    <property type="term" value="C:Golgi membrane"/>
    <property type="evidence" value="ECO:0007669"/>
    <property type="project" value="UniProtKB-SubCell"/>
</dbReference>
<evidence type="ECO:0000256" key="8">
    <source>
        <dbReference type="ARBA" id="ARBA00022989"/>
    </source>
</evidence>
<accession>A0A8H3IJ35</accession>
<evidence type="ECO:0000256" key="1">
    <source>
        <dbReference type="ARBA" id="ARBA00022448"/>
    </source>
</evidence>
<keyword evidence="5 10" id="KW-0256">Endoplasmic reticulum</keyword>
<dbReference type="EMBL" id="CAJPDS010000031">
    <property type="protein sequence ID" value="CAF9922750.1"/>
    <property type="molecule type" value="Genomic_DNA"/>
</dbReference>
<comment type="similarity">
    <text evidence="10">Belongs to the WD repeat SEC12 family.</text>
</comment>